<proteinExistence type="predicted"/>
<evidence type="ECO:0000313" key="4">
    <source>
        <dbReference type="Proteomes" id="UP000243426"/>
    </source>
</evidence>
<protein>
    <submittedName>
        <fullName evidence="3">Transcriptional regulator, AbrB family</fullName>
    </submittedName>
</protein>
<evidence type="ECO:0000313" key="3">
    <source>
        <dbReference type="EMBL" id="SDS20804.1"/>
    </source>
</evidence>
<keyword evidence="4" id="KW-1185">Reference proteome</keyword>
<dbReference type="InterPro" id="IPR007159">
    <property type="entry name" value="SpoVT-AbrB_dom"/>
</dbReference>
<dbReference type="InterPro" id="IPR037914">
    <property type="entry name" value="SpoVT-AbrB_sf"/>
</dbReference>
<dbReference type="SUPFAM" id="SSF89447">
    <property type="entry name" value="AbrB/MazE/MraZ-like"/>
    <property type="match status" value="1"/>
</dbReference>
<name>A0A1H1QBQ6_9GAMM</name>
<dbReference type="AlphaFoldDB" id="A0A1H1QBQ6"/>
<dbReference type="GO" id="GO:0001558">
    <property type="term" value="P:regulation of cell growth"/>
    <property type="evidence" value="ECO:0007669"/>
    <property type="project" value="InterPro"/>
</dbReference>
<dbReference type="InterPro" id="IPR031848">
    <property type="entry name" value="PrlF_antitoxin"/>
</dbReference>
<dbReference type="GO" id="GO:0003700">
    <property type="term" value="F:DNA-binding transcription factor activity"/>
    <property type="evidence" value="ECO:0007669"/>
    <property type="project" value="InterPro"/>
</dbReference>
<dbReference type="STRING" id="797277.SAMN05216198_1435"/>
<dbReference type="NCBIfam" id="TIGR01439">
    <property type="entry name" value="lp_hng_hel_AbrB"/>
    <property type="match status" value="1"/>
</dbReference>
<dbReference type="PROSITE" id="PS51740">
    <property type="entry name" value="SPOVT_ABRB"/>
    <property type="match status" value="1"/>
</dbReference>
<reference evidence="4" key="1">
    <citation type="submission" date="2016-10" db="EMBL/GenBank/DDBJ databases">
        <authorList>
            <person name="Varghese N."/>
            <person name="Submissions S."/>
        </authorList>
    </citation>
    <scope>NUCLEOTIDE SEQUENCE [LARGE SCALE GENOMIC DNA]</scope>
    <source>
        <strain evidence="4">2SM5</strain>
    </source>
</reference>
<evidence type="ECO:0000256" key="1">
    <source>
        <dbReference type="PROSITE-ProRule" id="PRU01076"/>
    </source>
</evidence>
<gene>
    <name evidence="3" type="ORF">SAMN05216198_1435</name>
</gene>
<organism evidence="3 4">
    <name type="scientific">Halopseudomonas litoralis</name>
    <dbReference type="NCBI Taxonomy" id="797277"/>
    <lineage>
        <taxon>Bacteria</taxon>
        <taxon>Pseudomonadati</taxon>
        <taxon>Pseudomonadota</taxon>
        <taxon>Gammaproteobacteria</taxon>
        <taxon>Pseudomonadales</taxon>
        <taxon>Pseudomonadaceae</taxon>
        <taxon>Halopseudomonas</taxon>
    </lineage>
</organism>
<dbReference type="Gene3D" id="2.10.260.10">
    <property type="match status" value="1"/>
</dbReference>
<dbReference type="GO" id="GO:0003677">
    <property type="term" value="F:DNA binding"/>
    <property type="evidence" value="ECO:0007669"/>
    <property type="project" value="UniProtKB-UniRule"/>
</dbReference>
<sequence length="128" mass="13904">MEPHIDNVRKTPYLGSIATRGITMLAVHEVATLTSKGQITLPKSIRQALGVDTGGKVAFDLRDGEVVVTRADAEHEDPAIAAFLALLARDIETGRNIRGLPEDLARTMLELSGHKVDLSDDFDEDVEI</sequence>
<dbReference type="Pfam" id="PF15937">
    <property type="entry name" value="PrlF_antitoxin"/>
    <property type="match status" value="1"/>
</dbReference>
<dbReference type="EMBL" id="LT629748">
    <property type="protein sequence ID" value="SDS20804.1"/>
    <property type="molecule type" value="Genomic_DNA"/>
</dbReference>
<dbReference type="Proteomes" id="UP000243426">
    <property type="component" value="Chromosome I"/>
</dbReference>
<feature type="domain" description="SpoVT-AbrB" evidence="2">
    <location>
        <begin position="28"/>
        <end position="73"/>
    </location>
</feature>
<dbReference type="SMART" id="SM00966">
    <property type="entry name" value="SpoVT_AbrB"/>
    <property type="match status" value="1"/>
</dbReference>
<dbReference type="GO" id="GO:0097351">
    <property type="term" value="F:toxin sequestering activity"/>
    <property type="evidence" value="ECO:0007669"/>
    <property type="project" value="InterPro"/>
</dbReference>
<evidence type="ECO:0000259" key="2">
    <source>
        <dbReference type="PROSITE" id="PS51740"/>
    </source>
</evidence>
<keyword evidence="1" id="KW-0238">DNA-binding</keyword>
<accession>A0A1H1QBQ6</accession>